<sequence length="81" mass="9320">MINISIPAIWIAFFGALFGAMLGVALSFWIIKREVQREVRRIENEYKFLLVQGLVGGVMKYFFKDEETTVCKEDAKQSAEQ</sequence>
<reference evidence="5 6" key="2">
    <citation type="journal article" date="2019" name="Nat. Med.">
        <title>A library of human gut bacterial isolates paired with longitudinal multiomics data enables mechanistic microbiome research.</title>
        <authorList>
            <person name="Poyet M."/>
            <person name="Groussin M."/>
            <person name="Gibbons S.M."/>
            <person name="Avila-Pacheco J."/>
            <person name="Jiang X."/>
            <person name="Kearney S.M."/>
            <person name="Perrotta A.R."/>
            <person name="Berdy B."/>
            <person name="Zhao S."/>
            <person name="Lieberman T.D."/>
            <person name="Swanson P.K."/>
            <person name="Smith M."/>
            <person name="Roesemann S."/>
            <person name="Alexander J.E."/>
            <person name="Rich S.A."/>
            <person name="Livny J."/>
            <person name="Vlamakis H."/>
            <person name="Clish C."/>
            <person name="Bullock K."/>
            <person name="Deik A."/>
            <person name="Scott J."/>
            <person name="Pierce K.A."/>
            <person name="Xavier R.J."/>
            <person name="Alm E.J."/>
        </authorList>
    </citation>
    <scope>NUCLEOTIDE SEQUENCE [LARGE SCALE GENOMIC DNA]</scope>
    <source>
        <strain evidence="3 6">BIOML-A13</strain>
        <strain evidence="4 5">BIOML-A3</strain>
    </source>
</reference>
<accession>A0A3G9GW56</accession>
<feature type="transmembrane region" description="Helical" evidence="1">
    <location>
        <begin position="6"/>
        <end position="31"/>
    </location>
</feature>
<reference evidence="2" key="1">
    <citation type="submission" date="2012-11" db="EMBL/GenBank/DDBJ databases">
        <title>Dependencies among metagenomic species, viruses, plasmids and units of genetic variation.</title>
        <authorList>
            <person name="Nielsen H.B."/>
            <person name="Almeida M."/>
            <person name="Juncker A.S."/>
            <person name="Rasmussen S."/>
            <person name="Li J."/>
            <person name="Sunagawa S."/>
            <person name="Plichta D."/>
            <person name="Gautier L."/>
            <person name="Le Chatelier E."/>
            <person name="Peletier E."/>
            <person name="Bonde I."/>
            <person name="Nielsen T."/>
            <person name="Manichanh C."/>
            <person name="Arumugam M."/>
            <person name="Batto J."/>
            <person name="Santos M.B.Q.D."/>
            <person name="Blom N."/>
            <person name="Borruel N."/>
            <person name="Burgdorf K.S."/>
            <person name="Boumezbeur F."/>
            <person name="Casellas F."/>
            <person name="Dore J."/>
            <person name="Guarner F."/>
            <person name="Hansen T."/>
            <person name="Hildebrand F."/>
            <person name="Kaas R.S."/>
            <person name="Kennedy S."/>
            <person name="Kristiansen K."/>
            <person name="Kultima J.R."/>
            <person name="Leonard P."/>
            <person name="Levenez F."/>
            <person name="Lund O."/>
            <person name="Moumen B."/>
            <person name="Le Paslier D."/>
            <person name="Pons N."/>
            <person name="Pedersen O."/>
            <person name="Prifti E."/>
            <person name="Qin J."/>
            <person name="Raes J."/>
            <person name="Tap J."/>
            <person name="Tims S."/>
            <person name="Ussery D.W."/>
            <person name="Yamada T."/>
            <person name="MetaHit consortium"/>
            <person name="Renault P."/>
            <person name="Sicheritz-Ponten T."/>
            <person name="Bork P."/>
            <person name="Wang J."/>
            <person name="Brunak S."/>
            <person name="Ehrlich S.D."/>
        </authorList>
    </citation>
    <scope>NUCLEOTIDE SEQUENCE [LARGE SCALE GENOMIC DNA]</scope>
</reference>
<protein>
    <submittedName>
        <fullName evidence="2">Uncharacterized protein</fullName>
    </submittedName>
</protein>
<evidence type="ECO:0000256" key="1">
    <source>
        <dbReference type="SAM" id="Phobius"/>
    </source>
</evidence>
<proteinExistence type="predicted"/>
<gene>
    <name evidence="2" type="ORF">BN533_00819</name>
    <name evidence="3" type="ORF">GMD11_05605</name>
    <name evidence="4" type="ORF">GMD18_05250</name>
</gene>
<evidence type="ECO:0000313" key="4">
    <source>
        <dbReference type="EMBL" id="MTU03807.1"/>
    </source>
</evidence>
<evidence type="ECO:0000313" key="6">
    <source>
        <dbReference type="Proteomes" id="UP000484547"/>
    </source>
</evidence>
<dbReference type="Proteomes" id="UP000443070">
    <property type="component" value="Unassembled WGS sequence"/>
</dbReference>
<organism evidence="2">
    <name type="scientific">Phascolarctobacterium faecium</name>
    <dbReference type="NCBI Taxonomy" id="33025"/>
    <lineage>
        <taxon>Bacteria</taxon>
        <taxon>Bacillati</taxon>
        <taxon>Bacillota</taxon>
        <taxon>Negativicutes</taxon>
        <taxon>Acidaminococcales</taxon>
        <taxon>Acidaminococcaceae</taxon>
        <taxon>Phascolarctobacterium</taxon>
    </lineage>
</organism>
<comment type="caution">
    <text evidence="2">The sequence shown here is derived from an EMBL/GenBank/DDBJ whole genome shotgun (WGS) entry which is preliminary data.</text>
</comment>
<dbReference type="Proteomes" id="UP000484547">
    <property type="component" value="Unassembled WGS sequence"/>
</dbReference>
<evidence type="ECO:0000313" key="3">
    <source>
        <dbReference type="EMBL" id="MTT75745.1"/>
    </source>
</evidence>
<dbReference type="AlphaFoldDB" id="A0A3G9GW56"/>
<evidence type="ECO:0000313" key="2">
    <source>
        <dbReference type="EMBL" id="CDB45694.1"/>
    </source>
</evidence>
<accession>R6IGK9</accession>
<keyword evidence="1" id="KW-0472">Membrane</keyword>
<dbReference type="EMBL" id="CBDS010000052">
    <property type="protein sequence ID" value="CDB45694.1"/>
    <property type="molecule type" value="Genomic_DNA"/>
</dbReference>
<keyword evidence="5" id="KW-1185">Reference proteome</keyword>
<dbReference type="GeneID" id="49405968"/>
<dbReference type="EMBL" id="WNBW01000002">
    <property type="protein sequence ID" value="MTU03807.1"/>
    <property type="molecule type" value="Genomic_DNA"/>
</dbReference>
<dbReference type="RefSeq" id="WP_021717721.1">
    <property type="nucleotide sequence ID" value="NZ_AP019004.1"/>
</dbReference>
<keyword evidence="1" id="KW-0812">Transmembrane</keyword>
<evidence type="ECO:0000313" key="5">
    <source>
        <dbReference type="Proteomes" id="UP000443070"/>
    </source>
</evidence>
<name>A0A3G9GW56_9FIRM</name>
<keyword evidence="1" id="KW-1133">Transmembrane helix</keyword>
<dbReference type="EMBL" id="WNBM01000002">
    <property type="protein sequence ID" value="MTT75745.1"/>
    <property type="molecule type" value="Genomic_DNA"/>
</dbReference>